<protein>
    <submittedName>
        <fullName evidence="2">Uncharacterized protein</fullName>
    </submittedName>
</protein>
<comment type="caution">
    <text evidence="2">The sequence shown here is derived from an EMBL/GenBank/DDBJ whole genome shotgun (WGS) entry which is preliminary data.</text>
</comment>
<name>A0AA39IHJ7_9BILA</name>
<feature type="compositionally biased region" description="Low complexity" evidence="1">
    <location>
        <begin position="34"/>
        <end position="120"/>
    </location>
</feature>
<reference evidence="2" key="1">
    <citation type="submission" date="2023-06" db="EMBL/GenBank/DDBJ databases">
        <title>Genomic analysis of the entomopathogenic nematode Steinernema hermaphroditum.</title>
        <authorList>
            <person name="Schwarz E.M."/>
            <person name="Heppert J.K."/>
            <person name="Baniya A."/>
            <person name="Schwartz H.T."/>
            <person name="Tan C.-H."/>
            <person name="Antoshechkin I."/>
            <person name="Sternberg P.W."/>
            <person name="Goodrich-Blair H."/>
            <person name="Dillman A.R."/>
        </authorList>
    </citation>
    <scope>NUCLEOTIDE SEQUENCE</scope>
    <source>
        <strain evidence="2">PS9179</strain>
        <tissue evidence="2">Whole animal</tissue>
    </source>
</reference>
<proteinExistence type="predicted"/>
<accession>A0AA39IHJ7</accession>
<feature type="region of interest" description="Disordered" evidence="1">
    <location>
        <begin position="500"/>
        <end position="527"/>
    </location>
</feature>
<feature type="compositionally biased region" description="Basic residues" evidence="1">
    <location>
        <begin position="1"/>
        <end position="16"/>
    </location>
</feature>
<sequence length="527" mass="57778">MTKSQQPRRRRAARRRTSAESSDYSEDRTRVDVDVTVSVSDGESSPITFSRTFSTSGSLSSRSRATFPTSRSSYSRSRSYSSSSRTSEDSSAFSDSSDSASDLSASASDVSTSEASSSSNDRSESFSEDEPSREESVPSFFLPYCSATRSCRPRVSSMDFLSNCTQASSSPWRRSSSVSRESLKKACLSGRRAFPCSSEAKVEPSVATSECEPTQISLSEFTVRSLSPETTEQPSSGSSLKTEPTQDTSSFYLFDPELVDCADEENVECVIQEPVSITSDLSLQVSPDGKITLWSRFYVYSAAANAEEEIELYTVQPILRHYTSAGEKSEAAKNFLQMKVGKDRLFVERVTKVSGLSGRLGDFSFSDRRKVSDICALQWHPKGKHSRFSSGELTVDGRYKIAVAADGNLSATESLYLGFDDIRPCRWNALDGFGSSATYPTTSAAQAFFYDEMVLVGAEPSGISAVSRLDIFKGKAPLSGGFGLIEKRDYHNEKVTATDSEFSHLSAERNPEGSFCNYEEMNPDHQE</sequence>
<evidence type="ECO:0000313" key="3">
    <source>
        <dbReference type="Proteomes" id="UP001175271"/>
    </source>
</evidence>
<dbReference type="AlphaFoldDB" id="A0AA39IHJ7"/>
<gene>
    <name evidence="2" type="ORF">QR680_008688</name>
</gene>
<organism evidence="2 3">
    <name type="scientific">Steinernema hermaphroditum</name>
    <dbReference type="NCBI Taxonomy" id="289476"/>
    <lineage>
        <taxon>Eukaryota</taxon>
        <taxon>Metazoa</taxon>
        <taxon>Ecdysozoa</taxon>
        <taxon>Nematoda</taxon>
        <taxon>Chromadorea</taxon>
        <taxon>Rhabditida</taxon>
        <taxon>Tylenchina</taxon>
        <taxon>Panagrolaimomorpha</taxon>
        <taxon>Strongyloidoidea</taxon>
        <taxon>Steinernematidae</taxon>
        <taxon>Steinernema</taxon>
    </lineage>
</organism>
<feature type="region of interest" description="Disordered" evidence="1">
    <location>
        <begin position="1"/>
        <end position="134"/>
    </location>
</feature>
<evidence type="ECO:0000256" key="1">
    <source>
        <dbReference type="SAM" id="MobiDB-lite"/>
    </source>
</evidence>
<dbReference type="EMBL" id="JAUCMV010000001">
    <property type="protein sequence ID" value="KAK0424480.1"/>
    <property type="molecule type" value="Genomic_DNA"/>
</dbReference>
<evidence type="ECO:0000313" key="2">
    <source>
        <dbReference type="EMBL" id="KAK0424480.1"/>
    </source>
</evidence>
<keyword evidence="3" id="KW-1185">Reference proteome</keyword>
<dbReference type="Proteomes" id="UP001175271">
    <property type="component" value="Unassembled WGS sequence"/>
</dbReference>
<feature type="region of interest" description="Disordered" evidence="1">
    <location>
        <begin position="222"/>
        <end position="247"/>
    </location>
</feature>